<gene>
    <name evidence="1" type="ORF">PLUA15_190103</name>
</gene>
<proteinExistence type="predicted"/>
<name>A0AAX2H4G0_9PSED</name>
<organism evidence="1 2">
    <name type="scientific">Pseudomonas lundensis</name>
    <dbReference type="NCBI Taxonomy" id="86185"/>
    <lineage>
        <taxon>Bacteria</taxon>
        <taxon>Pseudomonadati</taxon>
        <taxon>Pseudomonadota</taxon>
        <taxon>Gammaproteobacteria</taxon>
        <taxon>Pseudomonadales</taxon>
        <taxon>Pseudomonadaceae</taxon>
        <taxon>Pseudomonas</taxon>
    </lineage>
</organism>
<protein>
    <submittedName>
        <fullName evidence="1">Uncharacterized protein</fullName>
    </submittedName>
</protein>
<comment type="caution">
    <text evidence="1">The sequence shown here is derived from an EMBL/GenBank/DDBJ whole genome shotgun (WGS) entry which is preliminary data.</text>
</comment>
<accession>A0AAX2H4G0</accession>
<dbReference type="AlphaFoldDB" id="A0AAX2H4G0"/>
<dbReference type="EMBL" id="OBKZ01000011">
    <property type="protein sequence ID" value="SOB51076.1"/>
    <property type="molecule type" value="Genomic_DNA"/>
</dbReference>
<reference evidence="1 2" key="1">
    <citation type="submission" date="2017-08" db="EMBL/GenBank/DDBJ databases">
        <authorList>
            <person name="Chaillou S."/>
        </authorList>
    </citation>
    <scope>NUCLEOTIDE SEQUENCE [LARGE SCALE GENOMIC DNA]</scope>
    <source>
        <strain evidence="1 2">MFPA15A1205</strain>
    </source>
</reference>
<evidence type="ECO:0000313" key="2">
    <source>
        <dbReference type="Proteomes" id="UP000219564"/>
    </source>
</evidence>
<sequence>MQYHSINPGDRDLELQRAIQKATSLADHVLLVSPSSIKGLNHQLEKVIGKKFITELFKERRLPIKFEDGRTCTYYLATTDTKSSFPGGVVVLPWASLQSVYWAVKNFPSSHTVFVPNEDAQSSIRGEGKDELTLYLLDYPKSINY</sequence>
<dbReference type="RefSeq" id="WP_143520683.1">
    <property type="nucleotide sequence ID" value="NZ_OBKZ01000011.1"/>
</dbReference>
<evidence type="ECO:0000313" key="1">
    <source>
        <dbReference type="EMBL" id="SOB51076.1"/>
    </source>
</evidence>
<dbReference type="Proteomes" id="UP000219564">
    <property type="component" value="Unassembled WGS sequence"/>
</dbReference>